<evidence type="ECO:0000313" key="5">
    <source>
        <dbReference type="Proteomes" id="UP001188597"/>
    </source>
</evidence>
<name>A0AA89ACI6_9ASTE</name>
<dbReference type="Gene3D" id="2.40.70.10">
    <property type="entry name" value="Acid Proteases"/>
    <property type="match status" value="3"/>
</dbReference>
<dbReference type="Gene3D" id="2.40.50.40">
    <property type="match status" value="1"/>
</dbReference>
<dbReference type="InterPro" id="IPR000953">
    <property type="entry name" value="Chromo/chromo_shadow_dom"/>
</dbReference>
<feature type="compositionally biased region" description="Low complexity" evidence="2">
    <location>
        <begin position="2430"/>
        <end position="2441"/>
    </location>
</feature>
<feature type="region of interest" description="Disordered" evidence="2">
    <location>
        <begin position="2400"/>
        <end position="2458"/>
    </location>
</feature>
<feature type="compositionally biased region" description="Low complexity" evidence="2">
    <location>
        <begin position="1278"/>
        <end position="1297"/>
    </location>
</feature>
<dbReference type="InterPro" id="IPR016197">
    <property type="entry name" value="Chromo-like_dom_sf"/>
</dbReference>
<proteinExistence type="predicted"/>
<dbReference type="InterPro" id="IPR021109">
    <property type="entry name" value="Peptidase_aspartic_dom_sf"/>
</dbReference>
<evidence type="ECO:0000256" key="1">
    <source>
        <dbReference type="SAM" id="Coils"/>
    </source>
</evidence>
<dbReference type="InterPro" id="IPR056924">
    <property type="entry name" value="SH3_Tf2-1"/>
</dbReference>
<feature type="region of interest" description="Disordered" evidence="2">
    <location>
        <begin position="274"/>
        <end position="341"/>
    </location>
</feature>
<protein>
    <recommendedName>
        <fullName evidence="3">Chromo domain-containing protein</fullName>
    </recommendedName>
</protein>
<organism evidence="4 5">
    <name type="scientific">Escallonia herrerae</name>
    <dbReference type="NCBI Taxonomy" id="1293975"/>
    <lineage>
        <taxon>Eukaryota</taxon>
        <taxon>Viridiplantae</taxon>
        <taxon>Streptophyta</taxon>
        <taxon>Embryophyta</taxon>
        <taxon>Tracheophyta</taxon>
        <taxon>Spermatophyta</taxon>
        <taxon>Magnoliopsida</taxon>
        <taxon>eudicotyledons</taxon>
        <taxon>Gunneridae</taxon>
        <taxon>Pentapetalae</taxon>
        <taxon>asterids</taxon>
        <taxon>campanulids</taxon>
        <taxon>Escalloniales</taxon>
        <taxon>Escalloniaceae</taxon>
        <taxon>Escallonia</taxon>
    </lineage>
</organism>
<dbReference type="Pfam" id="PF13975">
    <property type="entry name" value="gag-asp_proteas"/>
    <property type="match status" value="3"/>
</dbReference>
<keyword evidence="5" id="KW-1185">Reference proteome</keyword>
<feature type="region of interest" description="Disordered" evidence="2">
    <location>
        <begin position="2112"/>
        <end position="2136"/>
    </location>
</feature>
<dbReference type="PROSITE" id="PS00141">
    <property type="entry name" value="ASP_PROTEASE"/>
    <property type="match status" value="3"/>
</dbReference>
<feature type="compositionally biased region" description="Polar residues" evidence="2">
    <location>
        <begin position="413"/>
        <end position="425"/>
    </location>
</feature>
<feature type="region of interest" description="Disordered" evidence="2">
    <location>
        <begin position="102"/>
        <end position="121"/>
    </location>
</feature>
<dbReference type="InterPro" id="IPR005162">
    <property type="entry name" value="Retrotrans_gag_dom"/>
</dbReference>
<dbReference type="SMART" id="SM00298">
    <property type="entry name" value="CHROMO"/>
    <property type="match status" value="1"/>
</dbReference>
<comment type="caution">
    <text evidence="4">The sequence shown here is derived from an EMBL/GenBank/DDBJ whole genome shotgun (WGS) entry which is preliminary data.</text>
</comment>
<dbReference type="Pfam" id="PF03732">
    <property type="entry name" value="Retrotrans_gag"/>
    <property type="match status" value="3"/>
</dbReference>
<gene>
    <name evidence="4" type="ORF">RJ639_024792</name>
</gene>
<dbReference type="CDD" id="cd00303">
    <property type="entry name" value="retropepsin_like"/>
    <property type="match status" value="3"/>
</dbReference>
<feature type="compositionally biased region" description="Basic and acidic residues" evidence="2">
    <location>
        <begin position="1400"/>
        <end position="1416"/>
    </location>
</feature>
<keyword evidence="1" id="KW-0175">Coiled coil</keyword>
<dbReference type="Pfam" id="PF00385">
    <property type="entry name" value="Chromo"/>
    <property type="match status" value="1"/>
</dbReference>
<feature type="region of interest" description="Disordered" evidence="2">
    <location>
        <begin position="1796"/>
        <end position="1815"/>
    </location>
</feature>
<feature type="region of interest" description="Disordered" evidence="2">
    <location>
        <begin position="376"/>
        <end position="399"/>
    </location>
</feature>
<feature type="compositionally biased region" description="Low complexity" evidence="2">
    <location>
        <begin position="1998"/>
        <end position="2017"/>
    </location>
</feature>
<sequence length="2458" mass="273735">MANTKERIDALEAQIHDMIKSDQDAPGILKQFSLRLDALEVNLEATDNTRYAESMEWEGKFQELQDRVEHHARHSGGIDWESKFQELQDRVELLSRAVVNTPAGGAEHSSRPRVPEPKSYGGARDAKELENFLFDIEQYFRAIRVDSEATKVSMAAMYLVGDAKLWWRKKYAEIEDGSCVINTWEILKRELKSQFFPENTAFNARKALLECKHTGSVREYCQAFSALMLDISDMSAVDRLFFFMEGLKPWARTELNRRRVNNLNEAIIAAESLSDYNSEPQRPPQRGNPSRGIGGKKPGGPMPNQSWGSKSSWASNSSTQQKSGVGFKAKPDASTSGEVKKPPFRGCFLCQGPHVIANCPQRQMMNAFFDNIGQVQRGEQSGARPRHPPTDEQTDTQDYEEEDAVGAFPQWCNAVTTQGGNPKKSSTGEEPKDMPPKKKGDVPGKGLMYVDIKVNGKAIRAMVDTGATHNYISSTEVERLGLTLEKGCGRVKAINSAAQPVAGIARSVLIKIGPYEGRTNFSVVIMDDFKLILGLEFLRDTKTTVMPCSNSLVMLGNKPCVIPTISSRAGERSISALQWQELLAEFNFMLEYRTGSTNSVADALSRRAELDQVALMAMNAIVRADSRVAINIGKKIKKALTRDPVAQQLLKLIESGKIAFEIVNGQQPLLPHTVNVPNAGKSPRAISFSEEWRQNIDLAHSYLEKAARRMKKHADKNRRSQEFNVGDKVMVKLLQQDRKFLRGRDSRLLQKYEGPLTIVKKIGKMAYKVDPPHWWSRQLHPVFHVSMLKPFYEDTADPSRGQIKRQGLKPKAAGKRVAEAILNDRVIIASRKRHQEYLVKWQGQMDEENTWERAADLSAYADKIEAYHMQKLTRASTALVGENVTGCPLHPPSTAPPRPSSSAPPRPSSRRPCALTSSSNWLADSSCERQVECHTRFPCAIKGHRVSGGIRAAVVQETVASAKKILWDSLLRKTMANTKERIDALEAQIHDMIKSDQDAPGILKQFSLRLDALEVNLEATDNTRYAESMEWEGKFQELQDRVEHHARHSGGIDWESKFQELQDRVELLSRAVVNTPAGGAEHSSRPRVPEPKSYGGARDAKELENFLFDIEQYFRAIRVDSEATKVSMAAMYLVGDAKLWWRKKYAEIEDGSCVINTWEILKRELKSQFFPENTAFNARKALLECKHTGSVREYCQAFSALMLDISDMSAVDRLFFFMEGLKPWARTELNRRRVNNLNEAIIAAESLSDYNSEPQRPPQRGNPSRGIGGKKPGGPMPNQSWGSKSSWASNSSTQQKSGVGFKAKPDASTSGEVKKPPFRGCFLCQGPHVIANCPQRQMMNAFFDNIGQVQRGEQSGSRPRHPPTDEQTDTQDYEEEDAVGAFPQWCNAVTTQVGNPKKSSTGEEPKDMPPKKKGDVPGKGLMYVDIKVNGKAIRAMVDTGATHNYISSTEVERLGLTLEKGCGRVKAINSAAQPVAGIARSVLIKIGPYEGRTNFSVVIMDDFKLILGLEFLRDTKTTVMPCSNSLVMLGNKPCVIPTISSRAGERSISALQWQELLAEFNFMLEYRTGSTNSVADALSRRAELDQVALMAMNAIVRADSRVAINIGKKIKKALTRDPVAQQLLKLIESGKTRQFWQEDGLLMTKGRRRQVECHTRFPCAIKGHRVSGGIRAAVVQETVASAKKILWDSLLRKTMANTKERIDALEAQIHDMIKSDQDAPGILKQFSLRLDALEVNLEATDNTRYAESMEWEGKFQELQDRVEHHARHSGGIDWESKFQELQDRVELLSRAVVNTPAGGAEHSSRPRVPEPKSYGGARDAKELENFLFDIEQYFRAIRVDSEATKVSMAAMYLVGDAKLWWRKKYAEIEDGSCVINTWEILKRELKSQFFPENTAFNARKALLECKHTGSVREYCQAFSALMLDISDMSAVDRLFFFMEGLKPWARTELNRRRVNNLNEAIIAAESLSDYNSEPQRPPQRGNPSRGIGGKKPGGPMPNQSWGSKSSWASNSSTQQKSGVGFKAKPDASTSGEVKKPPFRGCFLCQGPHVIANCPQRQMMNAFFDNIGQVQRGEQSGSRPRHPPTDEQTDTQDYEEEDAVGAFPQWCNAVTTQVGNPKKSSTGEEPKDMPPKKKGDVPGKGLMYVDIKVNGKAIRAMVDTGATHNYISSTEVERLGLTLEKGCGRVKAINSAAQPVAGIARSVLIKIGPYEGRTNFSVVIMDDFKLILGLEFLRDTKTTVMPCSNSLVMLGNKPCVIPTISSRAGERSISALQWQELLAEFNFMLEYRTGSTNSVADALSRRAELDQVALMAMNAIVRADSRVAINIGKKIKKALTRDPVAQQLLKLIESGKTRQFWQEDGLLMTKGRREDGISDISSVNTMIDVRYHEHETNAFHRVTGCPLHPPSTVPPRPSSSAPPRPSSRRPCALTSSSSLAPMRPSSTAPARPIAVPAHVKSQQ</sequence>
<feature type="compositionally biased region" description="Low complexity" evidence="2">
    <location>
        <begin position="304"/>
        <end position="323"/>
    </location>
</feature>
<dbReference type="GO" id="GO:0008270">
    <property type="term" value="F:zinc ion binding"/>
    <property type="evidence" value="ECO:0007669"/>
    <property type="project" value="InterPro"/>
</dbReference>
<dbReference type="GO" id="GO:0006508">
    <property type="term" value="P:proteolysis"/>
    <property type="evidence" value="ECO:0007669"/>
    <property type="project" value="InterPro"/>
</dbReference>
<feature type="domain" description="Chromo" evidence="3">
    <location>
        <begin position="816"/>
        <end position="879"/>
    </location>
</feature>
<dbReference type="CDD" id="cd00024">
    <property type="entry name" value="CD_CSD"/>
    <property type="match status" value="1"/>
</dbReference>
<dbReference type="EMBL" id="JAVXUP010003917">
    <property type="protein sequence ID" value="KAK2997902.1"/>
    <property type="molecule type" value="Genomic_DNA"/>
</dbReference>
<feature type="coiled-coil region" evidence="1">
    <location>
        <begin position="1695"/>
        <end position="1743"/>
    </location>
</feature>
<feature type="region of interest" description="Disordered" evidence="2">
    <location>
        <begin position="1076"/>
        <end position="1095"/>
    </location>
</feature>
<dbReference type="SMART" id="SM00343">
    <property type="entry name" value="ZnF_C2HC"/>
    <property type="match status" value="3"/>
</dbReference>
<dbReference type="GO" id="GO:0003676">
    <property type="term" value="F:nucleic acid binding"/>
    <property type="evidence" value="ECO:0007669"/>
    <property type="project" value="InterPro"/>
</dbReference>
<dbReference type="InterPro" id="IPR001969">
    <property type="entry name" value="Aspartic_peptidase_AS"/>
</dbReference>
<dbReference type="Pfam" id="PF24626">
    <property type="entry name" value="SH3_Tf2-1"/>
    <property type="match status" value="1"/>
</dbReference>
<dbReference type="PROSITE" id="PS50013">
    <property type="entry name" value="CHROMO_2"/>
    <property type="match status" value="1"/>
</dbReference>
<feature type="region of interest" description="Disordered" evidence="2">
    <location>
        <begin position="2069"/>
        <end position="2093"/>
    </location>
</feature>
<feature type="region of interest" description="Disordered" evidence="2">
    <location>
        <begin position="1392"/>
        <end position="1416"/>
    </location>
</feature>
<feature type="compositionally biased region" description="Pro residues" evidence="2">
    <location>
        <begin position="2402"/>
        <end position="2420"/>
    </location>
</feature>
<dbReference type="SUPFAM" id="SSF54160">
    <property type="entry name" value="Chromo domain-like"/>
    <property type="match status" value="1"/>
</dbReference>
<dbReference type="GO" id="GO:0004190">
    <property type="term" value="F:aspartic-type endopeptidase activity"/>
    <property type="evidence" value="ECO:0007669"/>
    <property type="project" value="InterPro"/>
</dbReference>
<dbReference type="InterPro" id="IPR023780">
    <property type="entry name" value="Chromo_domain"/>
</dbReference>
<feature type="compositionally biased region" description="Basic and acidic residues" evidence="2">
    <location>
        <begin position="426"/>
        <end position="442"/>
    </location>
</feature>
<dbReference type="Proteomes" id="UP001188597">
    <property type="component" value="Unassembled WGS sequence"/>
</dbReference>
<reference evidence="4" key="1">
    <citation type="submission" date="2022-12" db="EMBL/GenBank/DDBJ databases">
        <title>Draft genome assemblies for two species of Escallonia (Escalloniales).</title>
        <authorList>
            <person name="Chanderbali A."/>
            <person name="Dervinis C."/>
            <person name="Anghel I."/>
            <person name="Soltis D."/>
            <person name="Soltis P."/>
            <person name="Zapata F."/>
        </authorList>
    </citation>
    <scope>NUCLEOTIDE SEQUENCE</scope>
    <source>
        <strain evidence="4">UCBG64.0493</strain>
        <tissue evidence="4">Leaf</tissue>
    </source>
</reference>
<evidence type="ECO:0000259" key="3">
    <source>
        <dbReference type="PROSITE" id="PS50013"/>
    </source>
</evidence>
<feature type="region of interest" description="Disordered" evidence="2">
    <location>
        <begin position="1349"/>
        <end position="1373"/>
    </location>
</feature>
<dbReference type="SUPFAM" id="SSF50630">
    <property type="entry name" value="Acid proteases"/>
    <property type="match status" value="3"/>
</dbReference>
<evidence type="ECO:0000256" key="2">
    <source>
        <dbReference type="SAM" id="MobiDB-lite"/>
    </source>
</evidence>
<dbReference type="InterPro" id="IPR001878">
    <property type="entry name" value="Znf_CCHC"/>
</dbReference>
<evidence type="ECO:0000313" key="4">
    <source>
        <dbReference type="EMBL" id="KAK2997902.1"/>
    </source>
</evidence>
<feature type="region of interest" description="Disordered" evidence="2">
    <location>
        <begin position="413"/>
        <end position="443"/>
    </location>
</feature>
<accession>A0AA89ACI6</accession>
<feature type="region of interest" description="Disordered" evidence="2">
    <location>
        <begin position="1968"/>
        <end position="2035"/>
    </location>
</feature>
<feature type="compositionally biased region" description="Pro residues" evidence="2">
    <location>
        <begin position="889"/>
        <end position="907"/>
    </location>
</feature>
<feature type="coiled-coil region" evidence="1">
    <location>
        <begin position="1"/>
        <end position="49"/>
    </location>
</feature>
<feature type="region of interest" description="Disordered" evidence="2">
    <location>
        <begin position="1248"/>
        <end position="1315"/>
    </location>
</feature>
<dbReference type="PANTHER" id="PTHR12917">
    <property type="entry name" value="ASPARTYL PROTEASE DDI-RELATED"/>
    <property type="match status" value="1"/>
</dbReference>
<feature type="coiled-coil region" evidence="1">
    <location>
        <begin position="975"/>
        <end position="1023"/>
    </location>
</feature>
<dbReference type="PANTHER" id="PTHR12917:SF18">
    <property type="entry name" value="DNA DAMAGE-INDUCIBLE PROTEIN 1-LIKE"/>
    <property type="match status" value="1"/>
</dbReference>
<feature type="region of interest" description="Disordered" evidence="2">
    <location>
        <begin position="883"/>
        <end position="915"/>
    </location>
</feature>
<feature type="compositionally biased region" description="Basic and acidic residues" evidence="2">
    <location>
        <begin position="2120"/>
        <end position="2136"/>
    </location>
</feature>